<keyword evidence="4" id="KW-1185">Reference proteome</keyword>
<feature type="region of interest" description="Disordered" evidence="1">
    <location>
        <begin position="35"/>
        <end position="66"/>
    </location>
</feature>
<organism evidence="3 4">
    <name type="scientific">Meganyctiphanes norvegica</name>
    <name type="common">Northern krill</name>
    <name type="synonym">Thysanopoda norvegica</name>
    <dbReference type="NCBI Taxonomy" id="48144"/>
    <lineage>
        <taxon>Eukaryota</taxon>
        <taxon>Metazoa</taxon>
        <taxon>Ecdysozoa</taxon>
        <taxon>Arthropoda</taxon>
        <taxon>Crustacea</taxon>
        <taxon>Multicrustacea</taxon>
        <taxon>Malacostraca</taxon>
        <taxon>Eumalacostraca</taxon>
        <taxon>Eucarida</taxon>
        <taxon>Euphausiacea</taxon>
        <taxon>Euphausiidae</taxon>
        <taxon>Meganyctiphanes</taxon>
    </lineage>
</organism>
<evidence type="ECO:0000256" key="1">
    <source>
        <dbReference type="SAM" id="MobiDB-lite"/>
    </source>
</evidence>
<dbReference type="Proteomes" id="UP001497623">
    <property type="component" value="Unassembled WGS sequence"/>
</dbReference>
<evidence type="ECO:0000313" key="4">
    <source>
        <dbReference type="Proteomes" id="UP001497623"/>
    </source>
</evidence>
<name>A0AAV2SI83_MEGNR</name>
<evidence type="ECO:0000313" key="3">
    <source>
        <dbReference type="EMBL" id="CAL4191766.1"/>
    </source>
</evidence>
<reference evidence="3 4" key="1">
    <citation type="submission" date="2024-05" db="EMBL/GenBank/DDBJ databases">
        <authorList>
            <person name="Wallberg A."/>
        </authorList>
    </citation>
    <scope>NUCLEOTIDE SEQUENCE [LARGE SCALE GENOMIC DNA]</scope>
</reference>
<feature type="chain" id="PRO_5043606997" evidence="2">
    <location>
        <begin position="20"/>
        <end position="247"/>
    </location>
</feature>
<dbReference type="AlphaFoldDB" id="A0AAV2SI83"/>
<gene>
    <name evidence="3" type="ORF">MNOR_LOCUS36643</name>
</gene>
<comment type="caution">
    <text evidence="3">The sequence shown here is derived from an EMBL/GenBank/DDBJ whole genome shotgun (WGS) entry which is preliminary data.</text>
</comment>
<sequence>WVILLTVSTVDVLVQACTAEERARVPALYNRLKRAAQPHPKPDPRPKAHPSPRADPNPKSNPAALAGPKADLHQLATSYNTHGIIGKYYTYPVTPYPYQGYTDLSLYVSGYNSLGHKSLDHSGLGHTGLINNIPGYTDLGYRGQGYNDWLYPAGYNNLGYSTQEHTGLDYARQGYQGPICPTGYTHSIHKRVAKPVAQPEADPSYGLATNQHKLLHSNGYAICIPAHSQGLGHTSHGLNYPTYAHGY</sequence>
<proteinExistence type="predicted"/>
<feature type="signal peptide" evidence="2">
    <location>
        <begin position="1"/>
        <end position="19"/>
    </location>
</feature>
<evidence type="ECO:0000256" key="2">
    <source>
        <dbReference type="SAM" id="SignalP"/>
    </source>
</evidence>
<dbReference type="EMBL" id="CAXKWB010068136">
    <property type="protein sequence ID" value="CAL4191766.1"/>
    <property type="molecule type" value="Genomic_DNA"/>
</dbReference>
<feature type="non-terminal residue" evidence="3">
    <location>
        <position position="1"/>
    </location>
</feature>
<accession>A0AAV2SI83</accession>
<keyword evidence="2" id="KW-0732">Signal</keyword>
<protein>
    <submittedName>
        <fullName evidence="3">Uncharacterized protein</fullName>
    </submittedName>
</protein>